<organism evidence="3 4">
    <name type="scientific">Paenibacillus algorifonticola</name>
    <dbReference type="NCBI Taxonomy" id="684063"/>
    <lineage>
        <taxon>Bacteria</taxon>
        <taxon>Bacillati</taxon>
        <taxon>Bacillota</taxon>
        <taxon>Bacilli</taxon>
        <taxon>Bacillales</taxon>
        <taxon>Paenibacillaceae</taxon>
        <taxon>Paenibacillus</taxon>
    </lineage>
</organism>
<name>A0A1I2H2U3_9BACL</name>
<reference evidence="4" key="1">
    <citation type="submission" date="2016-10" db="EMBL/GenBank/DDBJ databases">
        <authorList>
            <person name="Varghese N."/>
            <person name="Submissions S."/>
        </authorList>
    </citation>
    <scope>NUCLEOTIDE SEQUENCE [LARGE SCALE GENOMIC DNA]</scope>
    <source>
        <strain evidence="4">CGMCC 1.10223</strain>
    </source>
</reference>
<feature type="coiled-coil region" evidence="1">
    <location>
        <begin position="45"/>
        <end position="89"/>
    </location>
</feature>
<dbReference type="OrthoDB" id="2365850at2"/>
<accession>A0A1I2H2U3</accession>
<protein>
    <submittedName>
        <fullName evidence="3">Phage minor structural protein GP20</fullName>
    </submittedName>
</protein>
<dbReference type="RefSeq" id="WP_046233681.1">
    <property type="nucleotide sequence ID" value="NZ_FONN01000019.1"/>
</dbReference>
<keyword evidence="4" id="KW-1185">Reference proteome</keyword>
<evidence type="ECO:0000256" key="2">
    <source>
        <dbReference type="SAM" id="MobiDB-lite"/>
    </source>
</evidence>
<dbReference type="AlphaFoldDB" id="A0A1I2H2U3"/>
<gene>
    <name evidence="3" type="ORF">SAMN04487969_11964</name>
</gene>
<dbReference type="EMBL" id="FONN01000019">
    <property type="protein sequence ID" value="SFF23011.1"/>
    <property type="molecule type" value="Genomic_DNA"/>
</dbReference>
<feature type="compositionally biased region" description="Gly residues" evidence="2">
    <location>
        <begin position="173"/>
        <end position="182"/>
    </location>
</feature>
<dbReference type="Pfam" id="PF06810">
    <property type="entry name" value="Phage_scaffold"/>
    <property type="match status" value="1"/>
</dbReference>
<evidence type="ECO:0000313" key="3">
    <source>
        <dbReference type="EMBL" id="SFF23011.1"/>
    </source>
</evidence>
<sequence length="213" mass="22882">MEWLKDLLKAQGLTDAQITAVVGGVETNYKSWVPEHRFKEINDAKKQAEKNLVDRDKQLEDLKKSSGDTAELTKKIETLQAENKTNKEQYEADAKQLRVSTAIKLALAGKVHDLDIVAGQLDSSKIELDEAGNVKGGLDDQITTLQKDKGFLFVPEDKGGNGSFQFKGAKPNEGGGAGGSGGGKDEAAELGKRVAEFAKTNAAAAEGQKLYFG</sequence>
<dbReference type="InterPro" id="IPR009636">
    <property type="entry name" value="SCAF"/>
</dbReference>
<evidence type="ECO:0000256" key="1">
    <source>
        <dbReference type="SAM" id="Coils"/>
    </source>
</evidence>
<proteinExistence type="predicted"/>
<keyword evidence="1" id="KW-0175">Coiled coil</keyword>
<evidence type="ECO:0000313" key="4">
    <source>
        <dbReference type="Proteomes" id="UP000183410"/>
    </source>
</evidence>
<dbReference type="Proteomes" id="UP000183410">
    <property type="component" value="Unassembled WGS sequence"/>
</dbReference>
<feature type="region of interest" description="Disordered" evidence="2">
    <location>
        <begin position="166"/>
        <end position="186"/>
    </location>
</feature>